<evidence type="ECO:0000313" key="2">
    <source>
        <dbReference type="EMBL" id="CAD7202119.1"/>
    </source>
</evidence>
<dbReference type="GO" id="GO:0005783">
    <property type="term" value="C:endoplasmic reticulum"/>
    <property type="evidence" value="ECO:0007669"/>
    <property type="project" value="TreeGrafter"/>
</dbReference>
<name>A0A7R8VP31_TIMDO</name>
<keyword evidence="1" id="KW-0436">Ligase</keyword>
<reference evidence="2" key="1">
    <citation type="submission" date="2020-11" db="EMBL/GenBank/DDBJ databases">
        <authorList>
            <person name="Tran Van P."/>
        </authorList>
    </citation>
    <scope>NUCLEOTIDE SEQUENCE</scope>
</reference>
<gene>
    <name evidence="2" type="ORF">TDIB3V08_LOCUS8305</name>
</gene>
<dbReference type="AlphaFoldDB" id="A0A7R8VP31"/>
<dbReference type="GO" id="GO:0016020">
    <property type="term" value="C:membrane"/>
    <property type="evidence" value="ECO:0007669"/>
    <property type="project" value="TreeGrafter"/>
</dbReference>
<dbReference type="EMBL" id="OA568994">
    <property type="protein sequence ID" value="CAD7202119.1"/>
    <property type="molecule type" value="Genomic_DNA"/>
</dbReference>
<organism evidence="2">
    <name type="scientific">Timema douglasi</name>
    <name type="common">Walking stick</name>
    <dbReference type="NCBI Taxonomy" id="61478"/>
    <lineage>
        <taxon>Eukaryota</taxon>
        <taxon>Metazoa</taxon>
        <taxon>Ecdysozoa</taxon>
        <taxon>Arthropoda</taxon>
        <taxon>Hexapoda</taxon>
        <taxon>Insecta</taxon>
        <taxon>Pterygota</taxon>
        <taxon>Neoptera</taxon>
        <taxon>Polyneoptera</taxon>
        <taxon>Phasmatodea</taxon>
        <taxon>Timematodea</taxon>
        <taxon>Timematoidea</taxon>
        <taxon>Timematidae</taxon>
        <taxon>Timema</taxon>
    </lineage>
</organism>
<dbReference type="GO" id="GO:0004467">
    <property type="term" value="F:long-chain fatty acid-CoA ligase activity"/>
    <property type="evidence" value="ECO:0007669"/>
    <property type="project" value="TreeGrafter"/>
</dbReference>
<dbReference type="PANTHER" id="PTHR43272:SF107">
    <property type="entry name" value="LONG-CHAIN-FATTY-ACID--COA LIGASE 5"/>
    <property type="match status" value="1"/>
</dbReference>
<dbReference type="PANTHER" id="PTHR43272">
    <property type="entry name" value="LONG-CHAIN-FATTY-ACID--COA LIGASE"/>
    <property type="match status" value="1"/>
</dbReference>
<proteinExistence type="predicted"/>
<protein>
    <submittedName>
        <fullName evidence="2">Uncharacterized protein</fullName>
    </submittedName>
</protein>
<sequence length="121" mass="13727">MDVLFECCMIQGSGFQPESCIVAIVVPDVDVIKCWASENKIPGTLSVLCAHPEVKQLIMDDMLVWGKESGLRSFEQVKDIYLHPDPFSVQNGLLTPTFKSKRPQLKQYFKPQIEDMYANMT</sequence>
<evidence type="ECO:0000256" key="1">
    <source>
        <dbReference type="ARBA" id="ARBA00022598"/>
    </source>
</evidence>
<accession>A0A7R8VP31</accession>